<keyword evidence="1 2" id="KW-0175">Coiled coil</keyword>
<comment type="caution">
    <text evidence="5">The sequence shown here is derived from an EMBL/GenBank/DDBJ whole genome shotgun (WGS) entry which is preliminary data.</text>
</comment>
<accession>A0A420Y1X5</accession>
<dbReference type="STRING" id="177199.A0A420Y1X5"/>
<keyword evidence="5" id="KW-0540">Nuclease</keyword>
<dbReference type="SUPFAM" id="SSF144284">
    <property type="entry name" value="Sec2 N-terminal region"/>
    <property type="match status" value="1"/>
</dbReference>
<evidence type="ECO:0000313" key="6">
    <source>
        <dbReference type="Proteomes" id="UP000275385"/>
    </source>
</evidence>
<dbReference type="GO" id="GO:0005085">
    <property type="term" value="F:guanyl-nucleotide exchange factor activity"/>
    <property type="evidence" value="ECO:0007669"/>
    <property type="project" value="InterPro"/>
</dbReference>
<dbReference type="InterPro" id="IPR009449">
    <property type="entry name" value="Sec2_N"/>
</dbReference>
<keyword evidence="5" id="KW-0269">Exonuclease</keyword>
<feature type="compositionally biased region" description="Polar residues" evidence="3">
    <location>
        <begin position="19"/>
        <end position="28"/>
    </location>
</feature>
<protein>
    <submittedName>
        <fullName evidence="5">Exosome 3'-&gt;5 exonuclease subunit ski4 (Csl4)</fullName>
    </submittedName>
</protein>
<dbReference type="GO" id="GO:0070319">
    <property type="term" value="C:Golgi to plasma membrane transport vesicle"/>
    <property type="evidence" value="ECO:0007669"/>
    <property type="project" value="TreeGrafter"/>
</dbReference>
<feature type="region of interest" description="Disordered" evidence="3">
    <location>
        <begin position="1"/>
        <end position="28"/>
    </location>
</feature>
<dbReference type="PANTHER" id="PTHR14430">
    <property type="entry name" value="RABIN3-RELATED"/>
    <property type="match status" value="1"/>
</dbReference>
<keyword evidence="5" id="KW-0378">Hydrolase</keyword>
<gene>
    <name evidence="5" type="primary">CSL4_2</name>
    <name evidence="5" type="ORF">DL546_002371</name>
</gene>
<feature type="region of interest" description="Disordered" evidence="3">
    <location>
        <begin position="107"/>
        <end position="183"/>
    </location>
</feature>
<dbReference type="InterPro" id="IPR040351">
    <property type="entry name" value="RAB3IL/RAB3IP/Sec2"/>
</dbReference>
<dbReference type="EMBL" id="QVQW01000066">
    <property type="protein sequence ID" value="RKU41867.1"/>
    <property type="molecule type" value="Genomic_DNA"/>
</dbReference>
<dbReference type="AlphaFoldDB" id="A0A420Y1X5"/>
<dbReference type="GO" id="GO:0051286">
    <property type="term" value="C:cell tip"/>
    <property type="evidence" value="ECO:0007669"/>
    <property type="project" value="TreeGrafter"/>
</dbReference>
<feature type="compositionally biased region" description="Low complexity" evidence="3">
    <location>
        <begin position="1"/>
        <end position="18"/>
    </location>
</feature>
<feature type="compositionally biased region" description="Polar residues" evidence="3">
    <location>
        <begin position="107"/>
        <end position="129"/>
    </location>
</feature>
<keyword evidence="6" id="KW-1185">Reference proteome</keyword>
<reference evidence="5 6" key="1">
    <citation type="submission" date="2018-08" db="EMBL/GenBank/DDBJ databases">
        <title>Draft genome of the lignicolous fungus Coniochaeta pulveracea.</title>
        <authorList>
            <person name="Borstlap C.J."/>
            <person name="De Witt R.N."/>
            <person name="Botha A."/>
            <person name="Volschenk H."/>
        </authorList>
    </citation>
    <scope>NUCLEOTIDE SEQUENCE [LARGE SCALE GENOMIC DNA]</scope>
    <source>
        <strain evidence="5 6">CAB683</strain>
    </source>
</reference>
<dbReference type="Gene3D" id="6.10.140.910">
    <property type="match status" value="1"/>
</dbReference>
<dbReference type="Proteomes" id="UP000275385">
    <property type="component" value="Unassembled WGS sequence"/>
</dbReference>
<evidence type="ECO:0000256" key="1">
    <source>
        <dbReference type="ARBA" id="ARBA00023054"/>
    </source>
</evidence>
<evidence type="ECO:0000256" key="2">
    <source>
        <dbReference type="SAM" id="Coils"/>
    </source>
</evidence>
<dbReference type="GO" id="GO:0006887">
    <property type="term" value="P:exocytosis"/>
    <property type="evidence" value="ECO:0007669"/>
    <property type="project" value="TreeGrafter"/>
</dbReference>
<feature type="coiled-coil region" evidence="2">
    <location>
        <begin position="198"/>
        <end position="247"/>
    </location>
</feature>
<name>A0A420Y1X5_9PEZI</name>
<feature type="domain" description="GDP/GTP exchange factor Sec2 N-terminal" evidence="4">
    <location>
        <begin position="181"/>
        <end position="247"/>
    </location>
</feature>
<evidence type="ECO:0000313" key="5">
    <source>
        <dbReference type="EMBL" id="RKU41867.1"/>
    </source>
</evidence>
<dbReference type="PANTHER" id="PTHR14430:SF4">
    <property type="entry name" value="GDP_GTP EXCHANGE FACTOR SEC2 N-TERMINAL DOMAIN-CONTAINING PROTEIN"/>
    <property type="match status" value="1"/>
</dbReference>
<evidence type="ECO:0000259" key="4">
    <source>
        <dbReference type="Pfam" id="PF06428"/>
    </source>
</evidence>
<dbReference type="Pfam" id="PF06428">
    <property type="entry name" value="Sec2p"/>
    <property type="match status" value="1"/>
</dbReference>
<dbReference type="GO" id="GO:0004527">
    <property type="term" value="F:exonuclease activity"/>
    <property type="evidence" value="ECO:0007669"/>
    <property type="project" value="UniProtKB-KW"/>
</dbReference>
<dbReference type="OrthoDB" id="5560525at2759"/>
<evidence type="ECO:0000256" key="3">
    <source>
        <dbReference type="SAM" id="MobiDB-lite"/>
    </source>
</evidence>
<proteinExistence type="predicted"/>
<sequence length="307" mass="34484">MMSSTTTVTVTNPPSTNTQRSPPQTMSLATGLPEQHCPNCDYTIQILSPSLEQAQSALQAAQSQIEDLQSQVRLLNEKASAAVDRWADYEDELALLRSQLEKQNNAINHQQRESGSSNTTVSTATSPGRSSFLPAGAANRLSALLGGGHGRKPLPATPPRQLSPLRRPGRPVTPNEGTEQARDVDELMVALSREQFLRREAEGRLSETSKEVEELSVSLFEQANEMVATERRARAELEKRIEELERRDRDRCWRLERLESCCERIEHVRGLLREVEEVRTDGEKEDSWIRETEVDTVDEEKEVTAVR</sequence>
<organism evidence="5 6">
    <name type="scientific">Coniochaeta pulveracea</name>
    <dbReference type="NCBI Taxonomy" id="177199"/>
    <lineage>
        <taxon>Eukaryota</taxon>
        <taxon>Fungi</taxon>
        <taxon>Dikarya</taxon>
        <taxon>Ascomycota</taxon>
        <taxon>Pezizomycotina</taxon>
        <taxon>Sordariomycetes</taxon>
        <taxon>Sordariomycetidae</taxon>
        <taxon>Coniochaetales</taxon>
        <taxon>Coniochaetaceae</taxon>
        <taxon>Coniochaeta</taxon>
    </lineage>
</organism>